<keyword evidence="2" id="KW-1185">Reference proteome</keyword>
<name>A0A922KZR2_DERFA</name>
<dbReference type="EMBL" id="ASGP02000008">
    <property type="protein sequence ID" value="KAH9494234.1"/>
    <property type="molecule type" value="Genomic_DNA"/>
</dbReference>
<dbReference type="AlphaFoldDB" id="A0A922KZR2"/>
<gene>
    <name evidence="1" type="ORF">DERF_014936</name>
</gene>
<evidence type="ECO:0000313" key="1">
    <source>
        <dbReference type="EMBL" id="KAH9494234.1"/>
    </source>
</evidence>
<organism evidence="1 2">
    <name type="scientific">Dermatophagoides farinae</name>
    <name type="common">American house dust mite</name>
    <dbReference type="NCBI Taxonomy" id="6954"/>
    <lineage>
        <taxon>Eukaryota</taxon>
        <taxon>Metazoa</taxon>
        <taxon>Ecdysozoa</taxon>
        <taxon>Arthropoda</taxon>
        <taxon>Chelicerata</taxon>
        <taxon>Arachnida</taxon>
        <taxon>Acari</taxon>
        <taxon>Acariformes</taxon>
        <taxon>Sarcoptiformes</taxon>
        <taxon>Astigmata</taxon>
        <taxon>Psoroptidia</taxon>
        <taxon>Analgoidea</taxon>
        <taxon>Pyroglyphidae</taxon>
        <taxon>Dermatophagoidinae</taxon>
        <taxon>Dermatophagoides</taxon>
    </lineage>
</organism>
<reference evidence="1" key="2">
    <citation type="journal article" date="2022" name="Res Sq">
        <title>Comparative Genomics Reveals Insights into the Divergent Evolution of Astigmatic Mites and Household Pest Adaptations.</title>
        <authorList>
            <person name="Xiong Q."/>
            <person name="Wan A.T.-Y."/>
            <person name="Liu X.-Y."/>
            <person name="Fung C.S.-H."/>
            <person name="Xiao X."/>
            <person name="Malainual N."/>
            <person name="Hou J."/>
            <person name="Wang L."/>
            <person name="Wang M."/>
            <person name="Yang K."/>
            <person name="Cui Y."/>
            <person name="Leung E."/>
            <person name="Nong W."/>
            <person name="Shin S.-K."/>
            <person name="Au S."/>
            <person name="Jeong K.Y."/>
            <person name="Chew F.T."/>
            <person name="Hui J."/>
            <person name="Leung T.F."/>
            <person name="Tungtrongchitr A."/>
            <person name="Zhong N."/>
            <person name="Liu Z."/>
            <person name="Tsui S."/>
        </authorList>
    </citation>
    <scope>NUCLEOTIDE SEQUENCE</scope>
    <source>
        <strain evidence="1">Derf</strain>
        <tissue evidence="1">Whole organism</tissue>
    </source>
</reference>
<proteinExistence type="predicted"/>
<dbReference type="Proteomes" id="UP000790347">
    <property type="component" value="Unassembled WGS sequence"/>
</dbReference>
<accession>A0A922KZR2</accession>
<reference evidence="1" key="1">
    <citation type="submission" date="2013-05" db="EMBL/GenBank/DDBJ databases">
        <authorList>
            <person name="Yim A.K.Y."/>
            <person name="Chan T.F."/>
            <person name="Ji K.M."/>
            <person name="Liu X.Y."/>
            <person name="Zhou J.W."/>
            <person name="Li R.Q."/>
            <person name="Yang K.Y."/>
            <person name="Li J."/>
            <person name="Li M."/>
            <person name="Law P.T.W."/>
            <person name="Wu Y.L."/>
            <person name="Cai Z.L."/>
            <person name="Qin H."/>
            <person name="Bao Y."/>
            <person name="Leung R.K.K."/>
            <person name="Ng P.K.S."/>
            <person name="Zou J."/>
            <person name="Zhong X.J."/>
            <person name="Ran P.X."/>
            <person name="Zhong N.S."/>
            <person name="Liu Z.G."/>
            <person name="Tsui S.K.W."/>
        </authorList>
    </citation>
    <scope>NUCLEOTIDE SEQUENCE</scope>
    <source>
        <strain evidence="1">Derf</strain>
        <tissue evidence="1">Whole organism</tissue>
    </source>
</reference>
<evidence type="ECO:0000313" key="2">
    <source>
        <dbReference type="Proteomes" id="UP000790347"/>
    </source>
</evidence>
<sequence length="105" mass="12456">MKAIDANQMIVFRMKNDMTKDLCLNPLNSSDFRPNPLVPSIRQSVNANISSVESKKNGFSIIKINQHFTYLIQTYIVYVFYQFRQNILHLFRISLIFWEHFSHND</sequence>
<comment type="caution">
    <text evidence="1">The sequence shown here is derived from an EMBL/GenBank/DDBJ whole genome shotgun (WGS) entry which is preliminary data.</text>
</comment>
<protein>
    <submittedName>
        <fullName evidence="1">Uncharacterized protein</fullName>
    </submittedName>
</protein>